<dbReference type="InterPro" id="IPR036465">
    <property type="entry name" value="vWFA_dom_sf"/>
</dbReference>
<dbReference type="STRING" id="4537.A0A0E0M8F6"/>
<evidence type="ECO:0000256" key="4">
    <source>
        <dbReference type="PROSITE-ProRule" id="PRU00175"/>
    </source>
</evidence>
<keyword evidence="2 4" id="KW-0863">Zinc-finger</keyword>
<dbReference type="SMART" id="SM00184">
    <property type="entry name" value="RING"/>
    <property type="match status" value="3"/>
</dbReference>
<dbReference type="Pfam" id="PF17123">
    <property type="entry name" value="zf-RING_11"/>
    <property type="match status" value="2"/>
</dbReference>
<evidence type="ECO:0000256" key="2">
    <source>
        <dbReference type="ARBA" id="ARBA00022771"/>
    </source>
</evidence>
<evidence type="ECO:0000259" key="6">
    <source>
        <dbReference type="PROSITE" id="PS50089"/>
    </source>
</evidence>
<dbReference type="PROSITE" id="PS50234">
    <property type="entry name" value="VWFA"/>
    <property type="match status" value="3"/>
</dbReference>
<dbReference type="Proteomes" id="UP000026962">
    <property type="component" value="Chromosome 10"/>
</dbReference>
<dbReference type="Gene3D" id="3.30.40.10">
    <property type="entry name" value="Zinc/RING finger domain, C3HC4 (zinc finger)"/>
    <property type="match status" value="3"/>
</dbReference>
<feature type="domain" description="VWFA" evidence="7">
    <location>
        <begin position="957"/>
        <end position="1140"/>
    </location>
</feature>
<evidence type="ECO:0000259" key="7">
    <source>
        <dbReference type="PROSITE" id="PS50234"/>
    </source>
</evidence>
<dbReference type="SMART" id="SM00327">
    <property type="entry name" value="VWA"/>
    <property type="match status" value="3"/>
</dbReference>
<evidence type="ECO:0000256" key="1">
    <source>
        <dbReference type="ARBA" id="ARBA00022723"/>
    </source>
</evidence>
<dbReference type="InterPro" id="IPR013083">
    <property type="entry name" value="Znf_RING/FYVE/PHD"/>
</dbReference>
<evidence type="ECO:0000313" key="8">
    <source>
        <dbReference type="EnsemblPlants" id="OPUNC10G10780.1"/>
    </source>
</evidence>
<feature type="compositionally biased region" description="Acidic residues" evidence="5">
    <location>
        <begin position="877"/>
        <end position="893"/>
    </location>
</feature>
<dbReference type="InterPro" id="IPR002035">
    <property type="entry name" value="VWF_A"/>
</dbReference>
<evidence type="ECO:0000256" key="3">
    <source>
        <dbReference type="ARBA" id="ARBA00022833"/>
    </source>
</evidence>
<reference evidence="8" key="1">
    <citation type="submission" date="2015-04" db="UniProtKB">
        <authorList>
            <consortium name="EnsemblPlants"/>
        </authorList>
    </citation>
    <scope>IDENTIFICATION</scope>
</reference>
<dbReference type="eggNOG" id="ENOG502RXR2">
    <property type="taxonomic scope" value="Eukaryota"/>
</dbReference>
<feature type="domain" description="RING-type" evidence="6">
    <location>
        <begin position="548"/>
        <end position="590"/>
    </location>
</feature>
<feature type="compositionally biased region" description="Basic and acidic residues" evidence="5">
    <location>
        <begin position="1424"/>
        <end position="1433"/>
    </location>
</feature>
<sequence>METGPCGICHGDMRRGGRGGGDAVFTAECSHQFHFHCISGTVARGRIACPLCHARWREFPSFRAGNDGAAAPPGASAEVQPFFRPVEPRVFDDDEPLVQAPRAPLDLVTVLDVSGSMVGNKLALLKQAMGFVIDNLGPGDRLCVISFSSGASRLMRLARMTDGGKAHAKRAVESLSARGGTNIGAALRKAAKVLDERLYRNAVESVILLSDGQDTYTVPPRGGHDRDANYDALVPLSLVRTEGGGRSPPVHTFGFGKDHDAAAMHTIAEATGGTFSFIENEAAIQDGFAQCIGGLLSVAVQELRLDVACVDTGVRVTAVKSGRYKSHIDEDGRAAKVDVGELYADEERSFLLFVVVPRAPAWDDVTHLIEVSCSYRDMETGRTTSVAGDEEAVVLRPPEVGVAERSVEVDRELVRVEAIDDIALARAAAERGEYAEAAEILRSRQRAVARSAAARAGDAMCAALSGELREMRARVADRRRYELSGRAYVLAGLSSHAQQRATSRQMSGEVAPPPRHGGGGSSALPTGITVSYVTPAMLDMLDRERDPCVICLREIAGGQAIFTAECSHTFHNRCIARNVAHGRRVCPLCNARWRDVPAPSSSAAAEPDDDDEPLLYADDDPVEPAGGQDGEQAAEAAATGGDAAAALVIKAHCEYPAVARDASSKAVGAAAGDAQRAPLDLVTVLDVSWSMEGRKLELVKRAISFVIDNLGHADRLCVVTFSTEASRRTPLLRMSEVGKATAKRTVESLVANGSTDVGQGLRVAARVLGDRRHRNPVSSIILLSGQDTAANTTVRERERRLAGVGGDEAGGRGDERDPCAICLREIACGQAIFTAECSHTFHNRCIARNVAHGRRVCPLCNARWRDVPAPSSSAAAEPDDDDEPLLYADDDPVEPAGEQAAAAATDGDAAAGLVVKVHCEYPAVARDASRDNFAVLVHAKAVGAAAPAEAASRAPLDLVTVLDVSGSMAGTKLALVKKAMGFVIDNLGPADRLCVVSFSEEAKRRTRLLRMSEDGKARAKHAIESLVAYSATNIGDGLRVAARVLGDRRHKNAVSSVILLSDGQDTFVVPRRGNGLSYMDLVPPSFAFSGSAGRLAPIHTFGFGTDHDAAAMNTIAEATGGTFSFIENEAAIQDSFAQCIGGLLSVAVQDARIAVACSSPGVLVREIKSGRYESRVDADNRAASVDVGELYADEERRFLLFINVPITEATEDATHLIKLSCTYRDTVTGRTIDVAGEDAVVQRPLEVSAADKEVSMEVERERVRVEATEDITIARAAAERGDHADAARTLQLRRQAVERSAPGLAGDLMCEALADELCELEEEAEDATRYERVGRARMLAGISSHGLQRASGTMHLKVGLVSSSRRLESARLGNRERERERERERLYATPAMGLMISKSRSSRDEPPVAAQQQQKRPGSGGDEQSEKKKKNED</sequence>
<dbReference type="Pfam" id="PF00097">
    <property type="entry name" value="zf-C3HC4"/>
    <property type="match status" value="1"/>
</dbReference>
<protein>
    <submittedName>
        <fullName evidence="8">Uncharacterized protein</fullName>
    </submittedName>
</protein>
<dbReference type="InterPro" id="IPR032838">
    <property type="entry name" value="Vwaint_dom"/>
</dbReference>
<dbReference type="PROSITE" id="PS50089">
    <property type="entry name" value="ZF_RING_2"/>
    <property type="match status" value="3"/>
</dbReference>
<dbReference type="CDD" id="cd01466">
    <property type="entry name" value="vWA_C3HC4_type"/>
    <property type="match status" value="2"/>
</dbReference>
<feature type="domain" description="VWFA" evidence="7">
    <location>
        <begin position="680"/>
        <end position="850"/>
    </location>
</feature>
<dbReference type="InterPro" id="IPR001841">
    <property type="entry name" value="Znf_RING"/>
</dbReference>
<dbReference type="InterPro" id="IPR051266">
    <property type="entry name" value="CLCR"/>
</dbReference>
<feature type="region of interest" description="Disordered" evidence="5">
    <location>
        <begin position="1366"/>
        <end position="1433"/>
    </location>
</feature>
<dbReference type="EnsemblPlants" id="OPUNC10G10780.1">
    <property type="protein sequence ID" value="OPUNC10G10780.1"/>
    <property type="gene ID" value="OPUNC10G10780"/>
</dbReference>
<accession>A0A0E0M8F6</accession>
<dbReference type="OMA" id="PMERETD"/>
<evidence type="ECO:0000256" key="5">
    <source>
        <dbReference type="SAM" id="MobiDB-lite"/>
    </source>
</evidence>
<dbReference type="PANTHER" id="PTHR10579:SF132">
    <property type="entry name" value="OS10G0464800 PROTEIN"/>
    <property type="match status" value="1"/>
</dbReference>
<feature type="region of interest" description="Disordered" evidence="5">
    <location>
        <begin position="868"/>
        <end position="893"/>
    </location>
</feature>
<feature type="compositionally biased region" description="Basic and acidic residues" evidence="5">
    <location>
        <begin position="1366"/>
        <end position="1386"/>
    </location>
</feature>
<dbReference type="Gene3D" id="3.40.50.410">
    <property type="entry name" value="von Willebrand factor, type A domain"/>
    <property type="match status" value="3"/>
</dbReference>
<dbReference type="Pfam" id="PF14624">
    <property type="entry name" value="Vwaint"/>
    <property type="match status" value="1"/>
</dbReference>
<dbReference type="SUPFAM" id="SSF53300">
    <property type="entry name" value="vWA-like"/>
    <property type="match status" value="3"/>
</dbReference>
<name>A0A0E0M8F6_ORYPU</name>
<dbReference type="InterPro" id="IPR018957">
    <property type="entry name" value="Znf_C3HC4_RING-type"/>
</dbReference>
<dbReference type="Gramene" id="OPUNC10G10780.1">
    <property type="protein sequence ID" value="OPUNC10G10780.1"/>
    <property type="gene ID" value="OPUNC10G10780"/>
</dbReference>
<dbReference type="SUPFAM" id="SSF57850">
    <property type="entry name" value="RING/U-box"/>
    <property type="match status" value="3"/>
</dbReference>
<feature type="region of interest" description="Disordered" evidence="5">
    <location>
        <begin position="597"/>
        <end position="630"/>
    </location>
</feature>
<dbReference type="GO" id="GO:0008270">
    <property type="term" value="F:zinc ion binding"/>
    <property type="evidence" value="ECO:0007669"/>
    <property type="project" value="UniProtKB-KW"/>
</dbReference>
<keyword evidence="3" id="KW-0862">Zinc</keyword>
<proteinExistence type="predicted"/>
<reference evidence="8" key="2">
    <citation type="submission" date="2018-05" db="EMBL/GenBank/DDBJ databases">
        <title>OpunRS2 (Oryza punctata Reference Sequence Version 2).</title>
        <authorList>
            <person name="Zhang J."/>
            <person name="Kudrna D."/>
            <person name="Lee S."/>
            <person name="Talag J."/>
            <person name="Welchert J."/>
            <person name="Wing R.A."/>
        </authorList>
    </citation>
    <scope>NUCLEOTIDE SEQUENCE [LARGE SCALE GENOMIC DNA]</scope>
</reference>
<keyword evidence="9" id="KW-1185">Reference proteome</keyword>
<feature type="domain" description="RING-type" evidence="6">
    <location>
        <begin position="6"/>
        <end position="53"/>
    </location>
</feature>
<keyword evidence="1" id="KW-0479">Metal-binding</keyword>
<feature type="domain" description="RING-type" evidence="6">
    <location>
        <begin position="819"/>
        <end position="861"/>
    </location>
</feature>
<organism evidence="8">
    <name type="scientific">Oryza punctata</name>
    <name type="common">Red rice</name>
    <dbReference type="NCBI Taxonomy" id="4537"/>
    <lineage>
        <taxon>Eukaryota</taxon>
        <taxon>Viridiplantae</taxon>
        <taxon>Streptophyta</taxon>
        <taxon>Embryophyta</taxon>
        <taxon>Tracheophyta</taxon>
        <taxon>Spermatophyta</taxon>
        <taxon>Magnoliopsida</taxon>
        <taxon>Liliopsida</taxon>
        <taxon>Poales</taxon>
        <taxon>Poaceae</taxon>
        <taxon>BOP clade</taxon>
        <taxon>Oryzoideae</taxon>
        <taxon>Oryzeae</taxon>
        <taxon>Oryzinae</taxon>
        <taxon>Oryza</taxon>
    </lineage>
</organism>
<dbReference type="Pfam" id="PF00092">
    <property type="entry name" value="VWA"/>
    <property type="match status" value="3"/>
</dbReference>
<feature type="domain" description="VWFA" evidence="7">
    <location>
        <begin position="106"/>
        <end position="292"/>
    </location>
</feature>
<dbReference type="PANTHER" id="PTHR10579">
    <property type="entry name" value="CALCIUM-ACTIVATED CHLORIDE CHANNEL REGULATOR"/>
    <property type="match status" value="1"/>
</dbReference>
<evidence type="ECO:0000313" key="9">
    <source>
        <dbReference type="Proteomes" id="UP000026962"/>
    </source>
</evidence>
<feature type="region of interest" description="Disordered" evidence="5">
    <location>
        <begin position="500"/>
        <end position="524"/>
    </location>
</feature>
<feature type="compositionally biased region" description="Acidic residues" evidence="5">
    <location>
        <begin position="606"/>
        <end position="622"/>
    </location>
</feature>